<protein>
    <submittedName>
        <fullName evidence="5">Taurine catabolism dioxygenase TauD</fullName>
    </submittedName>
</protein>
<dbReference type="InterPro" id="IPR050411">
    <property type="entry name" value="AlphaKG_dependent_hydroxylases"/>
</dbReference>
<evidence type="ECO:0000259" key="4">
    <source>
        <dbReference type="Pfam" id="PF02668"/>
    </source>
</evidence>
<evidence type="ECO:0000256" key="3">
    <source>
        <dbReference type="ARBA" id="ARBA00023194"/>
    </source>
</evidence>
<dbReference type="SUPFAM" id="SSF51197">
    <property type="entry name" value="Clavaminate synthase-like"/>
    <property type="match status" value="1"/>
</dbReference>
<comment type="cofactor">
    <cofactor evidence="1">
        <name>Fe(2+)</name>
        <dbReference type="ChEBI" id="CHEBI:29033"/>
    </cofactor>
</comment>
<evidence type="ECO:0000313" key="5">
    <source>
        <dbReference type="EMBL" id="AVP97151.1"/>
    </source>
</evidence>
<keyword evidence="2" id="KW-0560">Oxidoreductase</keyword>
<dbReference type="InterPro" id="IPR003819">
    <property type="entry name" value="TauD/TfdA-like"/>
</dbReference>
<dbReference type="Pfam" id="PF02668">
    <property type="entry name" value="TauD"/>
    <property type="match status" value="1"/>
</dbReference>
<dbReference type="EMBL" id="CP027860">
    <property type="protein sequence ID" value="AVP97151.1"/>
    <property type="molecule type" value="Genomic_DNA"/>
</dbReference>
<organism evidence="5 6">
    <name type="scientific">Ahniella affigens</name>
    <dbReference type="NCBI Taxonomy" id="2021234"/>
    <lineage>
        <taxon>Bacteria</taxon>
        <taxon>Pseudomonadati</taxon>
        <taxon>Pseudomonadota</taxon>
        <taxon>Gammaproteobacteria</taxon>
        <taxon>Lysobacterales</taxon>
        <taxon>Rhodanobacteraceae</taxon>
        <taxon>Ahniella</taxon>
    </lineage>
</organism>
<reference evidence="5 6" key="2">
    <citation type="submission" date="2018-03" db="EMBL/GenBank/DDBJ databases">
        <authorList>
            <person name="Keele B.F."/>
        </authorList>
    </citation>
    <scope>NUCLEOTIDE SEQUENCE [LARGE SCALE GENOMIC DNA]</scope>
    <source>
        <strain evidence="5 6">D13</strain>
    </source>
</reference>
<feature type="domain" description="TauD/TfdA-like" evidence="4">
    <location>
        <begin position="33"/>
        <end position="319"/>
    </location>
</feature>
<dbReference type="KEGG" id="xba:C7S18_08070"/>
<keyword evidence="6" id="KW-1185">Reference proteome</keyword>
<dbReference type="AlphaFoldDB" id="A0A2P1PQM8"/>
<keyword evidence="5" id="KW-0223">Dioxygenase</keyword>
<proteinExistence type="predicted"/>
<dbReference type="PANTHER" id="PTHR10696">
    <property type="entry name" value="GAMMA-BUTYROBETAINE HYDROXYLASE-RELATED"/>
    <property type="match status" value="1"/>
</dbReference>
<dbReference type="Proteomes" id="UP000241074">
    <property type="component" value="Chromosome"/>
</dbReference>
<dbReference type="InterPro" id="IPR042098">
    <property type="entry name" value="TauD-like_sf"/>
</dbReference>
<dbReference type="GO" id="GO:0017000">
    <property type="term" value="P:antibiotic biosynthetic process"/>
    <property type="evidence" value="ECO:0007669"/>
    <property type="project" value="UniProtKB-KW"/>
</dbReference>
<evidence type="ECO:0000313" key="6">
    <source>
        <dbReference type="Proteomes" id="UP000241074"/>
    </source>
</evidence>
<gene>
    <name evidence="5" type="ORF">C7S18_08070</name>
</gene>
<keyword evidence="3" id="KW-0045">Antibiotic biosynthesis</keyword>
<reference evidence="5 6" key="1">
    <citation type="submission" date="2018-03" db="EMBL/GenBank/DDBJ databases">
        <title>Ahniella affigens gen. nov., sp. nov., a gammaproteobacterium isolated from sandy soil near a stream.</title>
        <authorList>
            <person name="Ko Y."/>
            <person name="Kim J.-H."/>
        </authorList>
    </citation>
    <scope>NUCLEOTIDE SEQUENCE [LARGE SCALE GENOMIC DNA]</scope>
    <source>
        <strain evidence="5 6">D13</strain>
    </source>
</reference>
<sequence length="321" mass="36082">MFWENRMSAVMNALSGGQHELPVVVGPPRRDTDIVAWVKAERETLGRHLHTIGGVLFRGWRINGLAHFERLMTEGLGREPLEYRNQSTPRSEVRGRIYSSTEYPADQHIELHNENAYTSAWAERILFYCVKASDTGGETPIADSRRVLQRIPDAVRARFEQHGVMYVRNYDGLDLPWQTVFQTTDRESVVAQCVAAGIQWEWLGGDRLRTREVAQATLAHPITSEPVWFNQAHLFHVSALHPTVRAALAGSMDERDYPRNAYFGDGSPISDSDLAQIRAAYAAETIAAPWQVGDILLLDNVLVAHGRRPFTGARKIVVGMV</sequence>
<evidence type="ECO:0000256" key="1">
    <source>
        <dbReference type="ARBA" id="ARBA00001954"/>
    </source>
</evidence>
<name>A0A2P1PQM8_9GAMM</name>
<dbReference type="Gene3D" id="3.60.130.10">
    <property type="entry name" value="Clavaminate synthase-like"/>
    <property type="match status" value="1"/>
</dbReference>
<dbReference type="OrthoDB" id="9769888at2"/>
<dbReference type="GO" id="GO:0016706">
    <property type="term" value="F:2-oxoglutarate-dependent dioxygenase activity"/>
    <property type="evidence" value="ECO:0007669"/>
    <property type="project" value="UniProtKB-ARBA"/>
</dbReference>
<dbReference type="PANTHER" id="PTHR10696:SF56">
    <property type="entry name" value="TAUD_TFDA-LIKE DOMAIN-CONTAINING PROTEIN"/>
    <property type="match status" value="1"/>
</dbReference>
<evidence type="ECO:0000256" key="2">
    <source>
        <dbReference type="ARBA" id="ARBA00023002"/>
    </source>
</evidence>
<accession>A0A2P1PQM8</accession>